<reference evidence="2 3" key="1">
    <citation type="submission" date="2021-01" db="EMBL/GenBank/DDBJ databases">
        <title>Whole genome shotgun sequence of Microbispora corallina NBRC 16416.</title>
        <authorList>
            <person name="Komaki H."/>
            <person name="Tamura T."/>
        </authorList>
    </citation>
    <scope>NUCLEOTIDE SEQUENCE [LARGE SCALE GENOMIC DNA]</scope>
    <source>
        <strain evidence="2 3">NBRC 16416</strain>
    </source>
</reference>
<evidence type="ECO:0000313" key="3">
    <source>
        <dbReference type="Proteomes" id="UP000603904"/>
    </source>
</evidence>
<organism evidence="2 3">
    <name type="scientific">Microbispora corallina</name>
    <dbReference type="NCBI Taxonomy" id="83302"/>
    <lineage>
        <taxon>Bacteria</taxon>
        <taxon>Bacillati</taxon>
        <taxon>Actinomycetota</taxon>
        <taxon>Actinomycetes</taxon>
        <taxon>Streptosporangiales</taxon>
        <taxon>Streptosporangiaceae</taxon>
        <taxon>Microbispora</taxon>
    </lineage>
</organism>
<sequence length="59" mass="6264">MRRRCGRRTADRTVSPDLDGDRLTAAPAGQTTRNRSRPGFDRLTHTLSGSGGVRGAAPG</sequence>
<gene>
    <name evidence="2" type="ORF">Mco01_03670</name>
</gene>
<evidence type="ECO:0000313" key="2">
    <source>
        <dbReference type="EMBL" id="GIH37367.1"/>
    </source>
</evidence>
<keyword evidence="3" id="KW-1185">Reference proteome</keyword>
<evidence type="ECO:0000256" key="1">
    <source>
        <dbReference type="SAM" id="MobiDB-lite"/>
    </source>
</evidence>
<feature type="region of interest" description="Disordered" evidence="1">
    <location>
        <begin position="1"/>
        <end position="59"/>
    </location>
</feature>
<dbReference type="Proteomes" id="UP000603904">
    <property type="component" value="Unassembled WGS sequence"/>
</dbReference>
<accession>A0ABQ4FRI7</accession>
<comment type="caution">
    <text evidence="2">The sequence shown here is derived from an EMBL/GenBank/DDBJ whole genome shotgun (WGS) entry which is preliminary data.</text>
</comment>
<name>A0ABQ4FRI7_9ACTN</name>
<feature type="compositionally biased region" description="Gly residues" evidence="1">
    <location>
        <begin position="49"/>
        <end position="59"/>
    </location>
</feature>
<dbReference type="EMBL" id="BOOC01000001">
    <property type="protein sequence ID" value="GIH37367.1"/>
    <property type="molecule type" value="Genomic_DNA"/>
</dbReference>
<protein>
    <submittedName>
        <fullName evidence="2">Uncharacterized protein</fullName>
    </submittedName>
</protein>
<proteinExistence type="predicted"/>